<dbReference type="PANTHER" id="PTHR43490">
    <property type="entry name" value="(+)-NEOMENTHOL DEHYDROGENASE"/>
    <property type="match status" value="1"/>
</dbReference>
<evidence type="ECO:0000256" key="4">
    <source>
        <dbReference type="RuleBase" id="RU000363"/>
    </source>
</evidence>
<organism evidence="6 7">
    <name type="scientific">Rosa chinensis</name>
    <name type="common">China rose</name>
    <dbReference type="NCBI Taxonomy" id="74649"/>
    <lineage>
        <taxon>Eukaryota</taxon>
        <taxon>Viridiplantae</taxon>
        <taxon>Streptophyta</taxon>
        <taxon>Embryophyta</taxon>
        <taxon>Tracheophyta</taxon>
        <taxon>Spermatophyta</taxon>
        <taxon>Magnoliopsida</taxon>
        <taxon>eudicotyledons</taxon>
        <taxon>Gunneridae</taxon>
        <taxon>Pentapetalae</taxon>
        <taxon>rosids</taxon>
        <taxon>fabids</taxon>
        <taxon>Rosales</taxon>
        <taxon>Rosaceae</taxon>
        <taxon>Rosoideae</taxon>
        <taxon>Rosoideae incertae sedis</taxon>
        <taxon>Rosa</taxon>
    </lineage>
</organism>
<dbReference type="PRINTS" id="PR00080">
    <property type="entry name" value="SDRFAMILY"/>
</dbReference>
<evidence type="ECO:0000313" key="7">
    <source>
        <dbReference type="Proteomes" id="UP000238479"/>
    </source>
</evidence>
<evidence type="ECO:0000256" key="5">
    <source>
        <dbReference type="RuleBase" id="RU369024"/>
    </source>
</evidence>
<dbReference type="AlphaFoldDB" id="A0A2P6PDW5"/>
<evidence type="ECO:0000256" key="2">
    <source>
        <dbReference type="ARBA" id="ARBA00022857"/>
    </source>
</evidence>
<name>A0A2P6PDW5_ROSCH</name>
<dbReference type="InterPro" id="IPR020904">
    <property type="entry name" value="Sc_DH/Rdtase_CS"/>
</dbReference>
<keyword evidence="7" id="KW-1185">Reference proteome</keyword>
<dbReference type="Gramene" id="PRQ20121">
    <property type="protein sequence ID" value="PRQ20121"/>
    <property type="gene ID" value="RchiOBHm_Chr7g0224711"/>
</dbReference>
<dbReference type="CDD" id="cd05324">
    <property type="entry name" value="carb_red_PTCR-like_SDR_c"/>
    <property type="match status" value="1"/>
</dbReference>
<comment type="caution">
    <text evidence="6">The sequence shown here is derived from an EMBL/GenBank/DDBJ whole genome shotgun (WGS) entry which is preliminary data.</text>
</comment>
<dbReference type="EC" id="1.1.1.-" evidence="5"/>
<dbReference type="InterPro" id="IPR045313">
    <property type="entry name" value="CBR1-like"/>
</dbReference>
<protein>
    <recommendedName>
        <fullName evidence="5">Short-chain dehydrogenase/reductase</fullName>
        <ecNumber evidence="5">1.1.1.-</ecNumber>
    </recommendedName>
</protein>
<dbReference type="InterPro" id="IPR036291">
    <property type="entry name" value="NAD(P)-bd_dom_sf"/>
</dbReference>
<dbReference type="PANTHER" id="PTHR43490:SF98">
    <property type="entry name" value="OS02G0640600 PROTEIN"/>
    <property type="match status" value="1"/>
</dbReference>
<accession>A0A2P6PDW5</accession>
<dbReference type="GO" id="GO:0016616">
    <property type="term" value="F:oxidoreductase activity, acting on the CH-OH group of donors, NAD or NADP as acceptor"/>
    <property type="evidence" value="ECO:0007669"/>
    <property type="project" value="InterPro"/>
</dbReference>
<dbReference type="PROSITE" id="PS00061">
    <property type="entry name" value="ADH_SHORT"/>
    <property type="match status" value="1"/>
</dbReference>
<keyword evidence="2 5" id="KW-0521">NADP</keyword>
<dbReference type="EMBL" id="PDCK01000045">
    <property type="protein sequence ID" value="PRQ20121.1"/>
    <property type="molecule type" value="Genomic_DNA"/>
</dbReference>
<evidence type="ECO:0000256" key="1">
    <source>
        <dbReference type="ARBA" id="ARBA00006484"/>
    </source>
</evidence>
<keyword evidence="3 5" id="KW-0560">Oxidoreductase</keyword>
<proteinExistence type="inferred from homology"/>
<dbReference type="Proteomes" id="UP000238479">
    <property type="component" value="Chromosome 7"/>
</dbReference>
<dbReference type="FunFam" id="3.40.50.720:FF:000312">
    <property type="entry name" value="(+)-neomenthol dehydrogenase"/>
    <property type="match status" value="1"/>
</dbReference>
<dbReference type="SUPFAM" id="SSF51735">
    <property type="entry name" value="NAD(P)-binding Rossmann-fold domains"/>
    <property type="match status" value="1"/>
</dbReference>
<dbReference type="PRINTS" id="PR00081">
    <property type="entry name" value="GDHRDH"/>
</dbReference>
<dbReference type="GO" id="GO:0016020">
    <property type="term" value="C:membrane"/>
    <property type="evidence" value="ECO:0007669"/>
    <property type="project" value="TreeGrafter"/>
</dbReference>
<dbReference type="OMA" id="KWSLIFP"/>
<gene>
    <name evidence="6" type="ORF">RchiOBHm_Chr7g0224711</name>
</gene>
<evidence type="ECO:0000256" key="3">
    <source>
        <dbReference type="ARBA" id="ARBA00023002"/>
    </source>
</evidence>
<dbReference type="Gene3D" id="3.40.50.720">
    <property type="entry name" value="NAD(P)-binding Rossmann-like Domain"/>
    <property type="match status" value="1"/>
</dbReference>
<dbReference type="Pfam" id="PF00106">
    <property type="entry name" value="adh_short"/>
    <property type="match status" value="2"/>
</dbReference>
<evidence type="ECO:0000313" key="6">
    <source>
        <dbReference type="EMBL" id="PRQ20121.1"/>
    </source>
</evidence>
<sequence length="295" mass="32425">MAEAKKRYAVVTGANKGVGFGVVRQLASNGIMTVLTARDEKRGLEAVEKLKESGLSELVVFHQLDVTNPDSIASLAHFVETQFGKLDILVNNAGVIGCILNPEAFREVSSKKLEEVDWNELSTPNHELSEECLKTNYYGTKGVTEALLPLLKLSDSPRLVIVSSSVSKLSDFPDGWPKDVLSNAETLTEQRIDTVLSQLLEDLKQGLVETKGWPQNFSAYSVSKAALNAYTRILAKKYPSFYINCVCPGYTKTDMNCNSGILTIDEGAESIVRLALLPNDSPTGQFFIRKERSPF</sequence>
<dbReference type="InterPro" id="IPR002347">
    <property type="entry name" value="SDR_fam"/>
</dbReference>
<comment type="similarity">
    <text evidence="1 4">Belongs to the short-chain dehydrogenases/reductases (SDR) family.</text>
</comment>
<dbReference type="STRING" id="74649.A0A2P6PDW5"/>
<reference evidence="6 7" key="1">
    <citation type="journal article" date="2018" name="Nat. Genet.">
        <title>The Rosa genome provides new insights in the design of modern roses.</title>
        <authorList>
            <person name="Bendahmane M."/>
        </authorList>
    </citation>
    <scope>NUCLEOTIDE SEQUENCE [LARGE SCALE GENOMIC DNA]</scope>
    <source>
        <strain evidence="7">cv. Old Blush</strain>
    </source>
</reference>